<dbReference type="GO" id="GO:0015074">
    <property type="term" value="P:DNA integration"/>
    <property type="evidence" value="ECO:0007669"/>
    <property type="project" value="InterPro"/>
</dbReference>
<evidence type="ECO:0000313" key="2">
    <source>
        <dbReference type="EMBL" id="RMT13310.1"/>
    </source>
</evidence>
<gene>
    <name evidence="2" type="ORF">ALP52_00324</name>
</gene>
<comment type="caution">
    <text evidence="2">The sequence shown here is derived from an EMBL/GenBank/DDBJ whole genome shotgun (WGS) entry which is preliminary data.</text>
</comment>
<dbReference type="GO" id="GO:0006310">
    <property type="term" value="P:DNA recombination"/>
    <property type="evidence" value="ECO:0007669"/>
    <property type="project" value="UniProtKB-KW"/>
</dbReference>
<accession>A0A3M5IRQ1</accession>
<dbReference type="GO" id="GO:0003677">
    <property type="term" value="F:DNA binding"/>
    <property type="evidence" value="ECO:0007669"/>
    <property type="project" value="InterPro"/>
</dbReference>
<dbReference type="SUPFAM" id="SSF56349">
    <property type="entry name" value="DNA breaking-rejoining enzymes"/>
    <property type="match status" value="1"/>
</dbReference>
<organism evidence="2 3">
    <name type="scientific">Pseudomonas amygdali pv. mori</name>
    <dbReference type="NCBI Taxonomy" id="34065"/>
    <lineage>
        <taxon>Bacteria</taxon>
        <taxon>Pseudomonadati</taxon>
        <taxon>Pseudomonadota</taxon>
        <taxon>Gammaproteobacteria</taxon>
        <taxon>Pseudomonadales</taxon>
        <taxon>Pseudomonadaceae</taxon>
        <taxon>Pseudomonas</taxon>
        <taxon>Pseudomonas amygdali</taxon>
    </lineage>
</organism>
<dbReference type="EMBL" id="RBTD01000427">
    <property type="protein sequence ID" value="RMT13310.1"/>
    <property type="molecule type" value="Genomic_DNA"/>
</dbReference>
<dbReference type="Gene3D" id="1.10.443.10">
    <property type="entry name" value="Intergrase catalytic core"/>
    <property type="match status" value="1"/>
</dbReference>
<sequence length="770" mass="85876">MCAMKTLGGCEQSMINKYIDRLNCLIKLYSVGNLYQFENILGKPASFEDLIWFYVDPSSGRRTRFLCGQHGIRGKGSAGNCPENALPTPYDGLVKIWIIESSNTRISASEKKARVSSARKLLSFMHGPLYAQSETSIHSLGFSNSTLVRLRPFLEFCAAEGIMKTVRVSVDENRDRSGHARSDSTHENLPSMQSVLALGEVFSQVFRHVHVDGTVKAGEAVNFNDAFVSTFALLSLASPNRSSAEIPLVPKQKLTSYSEKNGAPVYYLNWIGSKGYKDYKNHILGALAEPIKKSVSFFFHAAEPARILCRFYQNPKQTLKALLDGYPIAFELKNNIEMSRRANLFTLGYALGFYQASETVPVVSRRAPYSGEIFEERSIYALTLDDVVSTSRTIKVKKSSLPKLFGYDNIPLDFFPVENCTVQTAQDTWIRYFTRTILPTFPLSYSSGESSINLKDALFCFMGDWFHGSEKKSGNGGKSLSRSKYSVISLASLGALGARRLTGYDSGSSIFESYGFSSELNLRPHRLRHLSNTLADMSGIPLEIITAWSGRKNSEQTHTYIHTSEDEKADRISAIINSGVADASQIRIITEEQLAQATNLPASSTSTGICTQSLNVNPCNFLNDFMSQCFMCSEACHIAGDSKATVLLEQDCTYQKARLEMVENDPRLRNSLVMQNWYIAHSQNVHSLGMLITLMKDHPQGTVIRYSKRCFEFSLTDLRTMRVSNIKLALPDHEHRLKLLIDKSVIEPKNLENSDLQSLLSSFGLIGSQE</sequence>
<dbReference type="InterPro" id="IPR011010">
    <property type="entry name" value="DNA_brk_join_enz"/>
</dbReference>
<keyword evidence="1" id="KW-0233">DNA recombination</keyword>
<evidence type="ECO:0000256" key="1">
    <source>
        <dbReference type="ARBA" id="ARBA00023172"/>
    </source>
</evidence>
<dbReference type="AlphaFoldDB" id="A0A3M5IRQ1"/>
<proteinExistence type="predicted"/>
<evidence type="ECO:0000313" key="3">
    <source>
        <dbReference type="Proteomes" id="UP000276194"/>
    </source>
</evidence>
<evidence type="ECO:0008006" key="4">
    <source>
        <dbReference type="Google" id="ProtNLM"/>
    </source>
</evidence>
<protein>
    <recommendedName>
        <fullName evidence="4">Integrase</fullName>
    </recommendedName>
</protein>
<name>A0A3M5IRQ1_PSEA0</name>
<reference evidence="2 3" key="1">
    <citation type="submission" date="2018-08" db="EMBL/GenBank/DDBJ databases">
        <title>Recombination of ecologically and evolutionarily significant loci maintains genetic cohesion in the Pseudomonas syringae species complex.</title>
        <authorList>
            <person name="Dillon M."/>
            <person name="Thakur S."/>
            <person name="Almeida R.N.D."/>
            <person name="Weir B.S."/>
            <person name="Guttman D.S."/>
        </authorList>
    </citation>
    <scope>NUCLEOTIDE SEQUENCE [LARGE SCALE GENOMIC DNA]</scope>
    <source>
        <strain evidence="2 3">ICMP 6941</strain>
    </source>
</reference>
<dbReference type="InterPro" id="IPR013762">
    <property type="entry name" value="Integrase-like_cat_sf"/>
</dbReference>
<dbReference type="Proteomes" id="UP000276194">
    <property type="component" value="Unassembled WGS sequence"/>
</dbReference>